<evidence type="ECO:0000313" key="2">
    <source>
        <dbReference type="EnsemblMetazoa" id="Aqu2.1.12755_001"/>
    </source>
</evidence>
<organism evidence="2">
    <name type="scientific">Amphimedon queenslandica</name>
    <name type="common">Sponge</name>
    <dbReference type="NCBI Taxonomy" id="400682"/>
    <lineage>
        <taxon>Eukaryota</taxon>
        <taxon>Metazoa</taxon>
        <taxon>Porifera</taxon>
        <taxon>Demospongiae</taxon>
        <taxon>Heteroscleromorpha</taxon>
        <taxon>Haplosclerida</taxon>
        <taxon>Niphatidae</taxon>
        <taxon>Amphimedon</taxon>
    </lineage>
</organism>
<name>A0A1X7TDR9_AMPQE</name>
<reference evidence="2" key="1">
    <citation type="submission" date="2017-05" db="UniProtKB">
        <authorList>
            <consortium name="EnsemblMetazoa"/>
        </authorList>
    </citation>
    <scope>IDENTIFICATION</scope>
</reference>
<sequence length="113" mass="13141">MLVSAITPVMSIYRLPHGQCDYSGHVINIPQDFKSFATRLPRLPAEINIVVVWKEKERTHKDFQVRRRVVEESLTWLMANNVYYQKIGVSLDQDTLASYLRMETSLTSVHFSQ</sequence>
<dbReference type="EnsemblMetazoa" id="Aqu2.1.12755_001">
    <property type="protein sequence ID" value="Aqu2.1.12755_001"/>
    <property type="gene ID" value="Aqu2.1.12755"/>
</dbReference>
<evidence type="ECO:0000259" key="1">
    <source>
        <dbReference type="Pfam" id="PF20209"/>
    </source>
</evidence>
<dbReference type="OrthoDB" id="416437at2759"/>
<protein>
    <recommendedName>
        <fullName evidence="1">DUF6570 domain-containing protein</fullName>
    </recommendedName>
</protein>
<dbReference type="Pfam" id="PF20209">
    <property type="entry name" value="DUF6570"/>
    <property type="match status" value="1"/>
</dbReference>
<feature type="domain" description="DUF6570" evidence="1">
    <location>
        <begin position="1"/>
        <end position="96"/>
    </location>
</feature>
<dbReference type="InterPro" id="IPR046700">
    <property type="entry name" value="DUF6570"/>
</dbReference>
<proteinExistence type="predicted"/>
<dbReference type="InParanoid" id="A0A1X7TDR9"/>
<dbReference type="AlphaFoldDB" id="A0A1X7TDR9"/>
<accession>A0A1X7TDR9</accession>